<keyword evidence="3" id="KW-0677">Repeat</keyword>
<sequence length="839" mass="91291">MARRDPTDLILGLRALRERLIAEHDLITAFTLWEADEGRSLGEILVSQGSLDAPTLDRLQEPTGGGEDSSATVAYTGPSSAGEGRGADEPTMRYRVLGLHSRGGLGEVFTALDMELDRRVALKELQPRFAHDEMSQLRFLQEAEITGRLEHPGVVPVYGLGRHADGRPYYAMRFVEGETFRAAIDRFHRGDPKDIRLEDRELVFRRLLRSVVDACYAVGYAHSRGVVHRDIKPENIMLGKFGETLVVDWGIAKNLTSTAAENVVGSADESLSLRDSPFMTRPGSAIGTPPYMSPEQAWGDNDRIGPASDVYSLGATLYCLLVGHAPFTGESVVEVLGRVRRGVFPSPRRVRRSIDAALETICLKALALRPEDRYESPLEMADELEKWLADVRYRAEQQSAMEQVKDSRARFALERASTFLGRNRVGEGMVWLTRAMEHGTPALERAVRMSLAAWHNRDRLLERTLPQTGSIHALRFSPDGKRLATASREGVVVLWDVASGTHLGAALDHPGPVAALAFSTDGRRIVTGCDDGTVRRWDGMTGEPVGLPLNFGATVVDLQSCGSGFVVVSRTASTLIRDDDEPATDPLPAEGRLIAGAIAPDGSFVAAVTEAGDVWLYEPGERAWRLQPRPHPRGAGSLTVHPRDGRLLVRCVDGVARLCDQRGVAPLLEFADFEETAWSGFSPSGDTIATISTSGDVQLWDSATGAAIGEPLPHRSRLGEVVFHPDGSVLATGCHDGSARLWDAATGLPVGPSLEHAGPVDVLAFSPDGRRLAASCADGRLRFWKTPTPLPGDVERIACWVRVATNLDIDASDAVRPLETLAGWELRRRLYELGGPPLK</sequence>
<dbReference type="STRING" id="1387353.BSF38_00709"/>
<evidence type="ECO:0000256" key="8">
    <source>
        <dbReference type="SAM" id="MobiDB-lite"/>
    </source>
</evidence>
<dbReference type="Pfam" id="PF00400">
    <property type="entry name" value="WD40"/>
    <property type="match status" value="4"/>
</dbReference>
<name>A0A1U7CK80_9BACT</name>
<dbReference type="InterPro" id="IPR008271">
    <property type="entry name" value="Ser/Thr_kinase_AS"/>
</dbReference>
<dbReference type="Gene3D" id="3.30.200.20">
    <property type="entry name" value="Phosphorylase Kinase, domain 1"/>
    <property type="match status" value="1"/>
</dbReference>
<dbReference type="Proteomes" id="UP000186309">
    <property type="component" value="Chromosome"/>
</dbReference>
<keyword evidence="5 10" id="KW-0418">Kinase</keyword>
<dbReference type="RefSeq" id="WP_076343491.1">
    <property type="nucleotide sequence ID" value="NZ_CP019082.1"/>
</dbReference>
<feature type="repeat" description="WD" evidence="7">
    <location>
        <begin position="753"/>
        <end position="785"/>
    </location>
</feature>
<evidence type="ECO:0000256" key="5">
    <source>
        <dbReference type="ARBA" id="ARBA00022777"/>
    </source>
</evidence>
<dbReference type="InterPro" id="IPR011047">
    <property type="entry name" value="Quinoprotein_ADH-like_sf"/>
</dbReference>
<evidence type="ECO:0000256" key="3">
    <source>
        <dbReference type="ARBA" id="ARBA00022737"/>
    </source>
</evidence>
<feature type="domain" description="Protein kinase" evidence="9">
    <location>
        <begin position="94"/>
        <end position="388"/>
    </location>
</feature>
<feature type="repeat" description="WD" evidence="7">
    <location>
        <begin position="506"/>
        <end position="547"/>
    </location>
</feature>
<evidence type="ECO:0000256" key="6">
    <source>
        <dbReference type="ARBA" id="ARBA00022840"/>
    </source>
</evidence>
<dbReference type="InterPro" id="IPR000719">
    <property type="entry name" value="Prot_kinase_dom"/>
</dbReference>
<evidence type="ECO:0000313" key="11">
    <source>
        <dbReference type="Proteomes" id="UP000186309"/>
    </source>
</evidence>
<keyword evidence="2 10" id="KW-0808">Transferase</keyword>
<dbReference type="PANTHER" id="PTHR43289:SF6">
    <property type="entry name" value="SERINE_THREONINE-PROTEIN KINASE NEKL-3"/>
    <property type="match status" value="1"/>
</dbReference>
<dbReference type="PROSITE" id="PS00678">
    <property type="entry name" value="WD_REPEATS_1"/>
    <property type="match status" value="1"/>
</dbReference>
<dbReference type="InterPro" id="IPR019775">
    <property type="entry name" value="WD40_repeat_CS"/>
</dbReference>
<dbReference type="PROSITE" id="PS50082">
    <property type="entry name" value="WD_REPEATS_2"/>
    <property type="match status" value="4"/>
</dbReference>
<keyword evidence="4" id="KW-0547">Nucleotide-binding</keyword>
<evidence type="ECO:0000259" key="9">
    <source>
        <dbReference type="PROSITE" id="PS50011"/>
    </source>
</evidence>
<keyword evidence="11" id="KW-1185">Reference proteome</keyword>
<feature type="repeat" description="WD" evidence="7">
    <location>
        <begin position="711"/>
        <end position="747"/>
    </location>
</feature>
<dbReference type="KEGG" id="pbor:BSF38_00709"/>
<dbReference type="PROSITE" id="PS50294">
    <property type="entry name" value="WD_REPEATS_REGION"/>
    <property type="match status" value="4"/>
</dbReference>
<dbReference type="OrthoDB" id="6111975at2"/>
<dbReference type="SUPFAM" id="SSF56112">
    <property type="entry name" value="Protein kinase-like (PK-like)"/>
    <property type="match status" value="1"/>
</dbReference>
<reference evidence="11" key="1">
    <citation type="submission" date="2016-12" db="EMBL/GenBank/DDBJ databases">
        <title>Comparative genomics of four Isosphaeraceae planctomycetes: a common pool of plasmids and glycoside hydrolase genes.</title>
        <authorList>
            <person name="Ivanova A."/>
        </authorList>
    </citation>
    <scope>NUCLEOTIDE SEQUENCE [LARGE SCALE GENOMIC DNA]</scope>
    <source>
        <strain evidence="11">PX4</strain>
    </source>
</reference>
<evidence type="ECO:0000256" key="4">
    <source>
        <dbReference type="ARBA" id="ARBA00022741"/>
    </source>
</evidence>
<dbReference type="GO" id="GO:0004674">
    <property type="term" value="F:protein serine/threonine kinase activity"/>
    <property type="evidence" value="ECO:0007669"/>
    <property type="project" value="UniProtKB-EC"/>
</dbReference>
<keyword evidence="1 7" id="KW-0853">WD repeat</keyword>
<dbReference type="Gene3D" id="2.130.10.10">
    <property type="entry name" value="YVTN repeat-like/Quinoprotein amine dehydrogenase"/>
    <property type="match status" value="2"/>
</dbReference>
<feature type="repeat" description="WD" evidence="7">
    <location>
        <begin position="464"/>
        <end position="505"/>
    </location>
</feature>
<feature type="compositionally biased region" description="Polar residues" evidence="8">
    <location>
        <begin position="69"/>
        <end position="79"/>
    </location>
</feature>
<dbReference type="GO" id="GO:0005524">
    <property type="term" value="F:ATP binding"/>
    <property type="evidence" value="ECO:0007669"/>
    <property type="project" value="UniProtKB-KW"/>
</dbReference>
<dbReference type="CDD" id="cd00200">
    <property type="entry name" value="WD40"/>
    <property type="match status" value="1"/>
</dbReference>
<dbReference type="SMART" id="SM00220">
    <property type="entry name" value="S_TKc"/>
    <property type="match status" value="1"/>
</dbReference>
<dbReference type="SMART" id="SM00320">
    <property type="entry name" value="WD40"/>
    <property type="match status" value="6"/>
</dbReference>
<dbReference type="PROSITE" id="PS00108">
    <property type="entry name" value="PROTEIN_KINASE_ST"/>
    <property type="match status" value="1"/>
</dbReference>
<evidence type="ECO:0000256" key="1">
    <source>
        <dbReference type="ARBA" id="ARBA00022574"/>
    </source>
</evidence>
<dbReference type="EC" id="2.7.11.1" evidence="10"/>
<dbReference type="Pfam" id="PF00069">
    <property type="entry name" value="Pkinase"/>
    <property type="match status" value="1"/>
</dbReference>
<dbReference type="EMBL" id="CP019082">
    <property type="protein sequence ID" value="APW59293.1"/>
    <property type="molecule type" value="Genomic_DNA"/>
</dbReference>
<dbReference type="AlphaFoldDB" id="A0A1U7CK80"/>
<dbReference type="InterPro" id="IPR001680">
    <property type="entry name" value="WD40_rpt"/>
</dbReference>
<accession>A0A1U7CK80</accession>
<proteinExistence type="predicted"/>
<gene>
    <name evidence="10" type="primary">pknB_6</name>
    <name evidence="10" type="ORF">BSF38_00709</name>
</gene>
<organism evidence="10 11">
    <name type="scientific">Paludisphaera borealis</name>
    <dbReference type="NCBI Taxonomy" id="1387353"/>
    <lineage>
        <taxon>Bacteria</taxon>
        <taxon>Pseudomonadati</taxon>
        <taxon>Planctomycetota</taxon>
        <taxon>Planctomycetia</taxon>
        <taxon>Isosphaerales</taxon>
        <taxon>Isosphaeraceae</taxon>
        <taxon>Paludisphaera</taxon>
    </lineage>
</organism>
<evidence type="ECO:0000256" key="2">
    <source>
        <dbReference type="ARBA" id="ARBA00022679"/>
    </source>
</evidence>
<dbReference type="InterPro" id="IPR015943">
    <property type="entry name" value="WD40/YVTN_repeat-like_dom_sf"/>
</dbReference>
<protein>
    <submittedName>
        <fullName evidence="10">Serine/threonine-protein kinase PknB</fullName>
        <ecNumber evidence="10">2.7.11.1</ecNumber>
    </submittedName>
</protein>
<dbReference type="SUPFAM" id="SSF50998">
    <property type="entry name" value="Quinoprotein alcohol dehydrogenase-like"/>
    <property type="match status" value="1"/>
</dbReference>
<keyword evidence="6" id="KW-0067">ATP-binding</keyword>
<dbReference type="CDD" id="cd14014">
    <property type="entry name" value="STKc_PknB_like"/>
    <property type="match status" value="1"/>
</dbReference>
<dbReference type="Gene3D" id="1.10.510.10">
    <property type="entry name" value="Transferase(Phosphotransferase) domain 1"/>
    <property type="match status" value="1"/>
</dbReference>
<evidence type="ECO:0000256" key="7">
    <source>
        <dbReference type="PROSITE-ProRule" id="PRU00221"/>
    </source>
</evidence>
<dbReference type="PROSITE" id="PS50011">
    <property type="entry name" value="PROTEIN_KINASE_DOM"/>
    <property type="match status" value="1"/>
</dbReference>
<feature type="region of interest" description="Disordered" evidence="8">
    <location>
        <begin position="55"/>
        <end position="89"/>
    </location>
</feature>
<dbReference type="InterPro" id="IPR011009">
    <property type="entry name" value="Kinase-like_dom_sf"/>
</dbReference>
<dbReference type="PANTHER" id="PTHR43289">
    <property type="entry name" value="MITOGEN-ACTIVATED PROTEIN KINASE KINASE KINASE 20-RELATED"/>
    <property type="match status" value="1"/>
</dbReference>
<evidence type="ECO:0000313" key="10">
    <source>
        <dbReference type="EMBL" id="APW59293.1"/>
    </source>
</evidence>